<organism evidence="3 4">
    <name type="scientific">Parazoarcus communis SWub3 = DSM 12120</name>
    <dbReference type="NCBI Taxonomy" id="1121029"/>
    <lineage>
        <taxon>Bacteria</taxon>
        <taxon>Pseudomonadati</taxon>
        <taxon>Pseudomonadota</taxon>
        <taxon>Betaproteobacteria</taxon>
        <taxon>Rhodocyclales</taxon>
        <taxon>Zoogloeaceae</taxon>
        <taxon>Parazoarcus</taxon>
    </lineage>
</organism>
<gene>
    <name evidence="3" type="ORF">DNK49_07185</name>
</gene>
<evidence type="ECO:0000313" key="3">
    <source>
        <dbReference type="EMBL" id="PZA17022.1"/>
    </source>
</evidence>
<evidence type="ECO:0000259" key="2">
    <source>
        <dbReference type="Pfam" id="PF17482"/>
    </source>
</evidence>
<dbReference type="AlphaFoldDB" id="A0A323UVK4"/>
<reference evidence="3 4" key="1">
    <citation type="submission" date="2018-06" db="EMBL/GenBank/DDBJ databases">
        <title>Azoarcus communis strain SWub3 genome.</title>
        <authorList>
            <person name="Zorraquino Salvo V."/>
            <person name="Toubiana D."/>
            <person name="Blumwald E."/>
        </authorList>
    </citation>
    <scope>NUCLEOTIDE SEQUENCE [LARGE SCALE GENOMIC DNA]</scope>
    <source>
        <strain evidence="3 4">SWub3</strain>
    </source>
</reference>
<dbReference type="Proteomes" id="UP000248259">
    <property type="component" value="Unassembled WGS sequence"/>
</dbReference>
<protein>
    <recommendedName>
        <fullName evidence="2">Tail sheath protein C-terminal domain-containing protein</fullName>
    </recommendedName>
</protein>
<proteinExistence type="inferred from homology"/>
<dbReference type="InterPro" id="IPR052042">
    <property type="entry name" value="Tail_sheath_structural"/>
</dbReference>
<dbReference type="OrthoDB" id="9767864at2"/>
<comment type="similarity">
    <text evidence="1">Belongs to the myoviridae tail sheath protein family.</text>
</comment>
<dbReference type="PANTHER" id="PTHR35861:SF1">
    <property type="entry name" value="PHAGE TAIL SHEATH PROTEIN"/>
    <property type="match status" value="1"/>
</dbReference>
<dbReference type="Pfam" id="PF17482">
    <property type="entry name" value="Phage_sheath_1C"/>
    <property type="match status" value="1"/>
</dbReference>
<dbReference type="Gene3D" id="3.40.50.11780">
    <property type="match status" value="1"/>
</dbReference>
<comment type="caution">
    <text evidence="3">The sequence shown here is derived from an EMBL/GenBank/DDBJ whole genome shotgun (WGS) entry which is preliminary data.</text>
</comment>
<name>A0A323UVK4_9RHOO</name>
<dbReference type="InterPro" id="IPR020287">
    <property type="entry name" value="Tail_sheath_C"/>
</dbReference>
<dbReference type="EMBL" id="QKOE01000004">
    <property type="protein sequence ID" value="PZA17022.1"/>
    <property type="molecule type" value="Genomic_DNA"/>
</dbReference>
<dbReference type="PANTHER" id="PTHR35861">
    <property type="match status" value="1"/>
</dbReference>
<evidence type="ECO:0000313" key="4">
    <source>
        <dbReference type="Proteomes" id="UP000248259"/>
    </source>
</evidence>
<feature type="domain" description="Tail sheath protein C-terminal" evidence="2">
    <location>
        <begin position="549"/>
        <end position="650"/>
    </location>
</feature>
<keyword evidence="4" id="KW-1185">Reference proteome</keyword>
<accession>A0A323UVK4</accession>
<evidence type="ECO:0000256" key="1">
    <source>
        <dbReference type="ARBA" id="ARBA00008005"/>
    </source>
</evidence>
<dbReference type="RefSeq" id="WP_110523667.1">
    <property type="nucleotide sequence ID" value="NZ_QKOE01000004.1"/>
</dbReference>
<sequence length="662" mass="72409">MLPQVRSPLGLPGVFALPARTPPALHPQRMDVCGFAGVAPRGPAREPVTDAEWPGGYRRVLDDGRPCRRSVALAVRSFDEYQRHFGGFDGPGLLPHAVSAWFEQGGQLAWIVRIVHDRAARFDDGCARTEVAGVFSVPVGFIARNEGSWGSRIRVRLALHSTPQAFQWTTGHLDTPANAPLPAGSTLRLTENDGSQRLALVTDLRRIRDPLAARHHWRLTLDVAPAVAPLRLELIRASIEIDDGAGWVERFDHLALAPEHADYLASVLCDRSQLLWPDPGWVGTRLQPAATRIESLHASARLGGGLDDWSGLQADDFFDPHWTPADEGPGDGIAAFAHNGQVTQLVVPDLYLPAQWAGGETMDIVSGRSAGAEFGECADTLQVQAATTTPPLALTGLMLDPRTSAGLESITALQLRVVEFCEQTRDHIALLDVPPGLSQGRIEQWRARFDSPWAAAYHPWLVPARRHDGQSGQALRPLPPCVVAAGIIARREFERGIQYGPANALAREVIHLAETQPEGRADALHPLGINCYARQPEGIVLTAARTLSHDPDWRQLSVRRLMLMLRRALLVHTQWAVFEPNGPPLWRELQRSIESLLRGLFRAGAFAGASEAESFFVRIHSDARLQAAGQLQVDIGVAPAEPLEFILVRLRRDGDGTLSLED</sequence>